<sequence length="132" mass="14996">MGSLSTETSTPASNAKDGQRTEFISTLSPYKHSIPLAQRYSEALTNKYYGVTYFEFSTLEPRLHHLNDVEERIAQEFDEEWYRYGGSRNRGTSMTRGGGGSCLLFPEADPNRLFRQFHLMASGGIEDAKFRL</sequence>
<keyword evidence="3" id="KW-1185">Reference proteome</keyword>
<feature type="region of interest" description="Disordered" evidence="1">
    <location>
        <begin position="1"/>
        <end position="20"/>
    </location>
</feature>
<dbReference type="Proteomes" id="UP001365542">
    <property type="component" value="Unassembled WGS sequence"/>
</dbReference>
<proteinExistence type="predicted"/>
<evidence type="ECO:0000256" key="1">
    <source>
        <dbReference type="SAM" id="MobiDB-lite"/>
    </source>
</evidence>
<feature type="compositionally biased region" description="Polar residues" evidence="1">
    <location>
        <begin position="1"/>
        <end position="13"/>
    </location>
</feature>
<protein>
    <submittedName>
        <fullName evidence="2">Uncharacterized protein</fullName>
    </submittedName>
</protein>
<evidence type="ECO:0000313" key="2">
    <source>
        <dbReference type="EMBL" id="KAK6530345.1"/>
    </source>
</evidence>
<dbReference type="EMBL" id="JAVHJO010000013">
    <property type="protein sequence ID" value="KAK6530345.1"/>
    <property type="molecule type" value="Genomic_DNA"/>
</dbReference>
<dbReference type="AlphaFoldDB" id="A0AAV9WZB8"/>
<name>A0AAV9WZB8_9PEZI</name>
<evidence type="ECO:0000313" key="3">
    <source>
        <dbReference type="Proteomes" id="UP001365542"/>
    </source>
</evidence>
<reference evidence="2 3" key="1">
    <citation type="submission" date="2019-10" db="EMBL/GenBank/DDBJ databases">
        <authorList>
            <person name="Palmer J.M."/>
        </authorList>
    </citation>
    <scope>NUCLEOTIDE SEQUENCE [LARGE SCALE GENOMIC DNA]</scope>
    <source>
        <strain evidence="2 3">TWF694</strain>
    </source>
</reference>
<comment type="caution">
    <text evidence="2">The sequence shown here is derived from an EMBL/GenBank/DDBJ whole genome shotgun (WGS) entry which is preliminary data.</text>
</comment>
<gene>
    <name evidence="2" type="ORF">TWF694_003701</name>
</gene>
<organism evidence="2 3">
    <name type="scientific">Orbilia ellipsospora</name>
    <dbReference type="NCBI Taxonomy" id="2528407"/>
    <lineage>
        <taxon>Eukaryota</taxon>
        <taxon>Fungi</taxon>
        <taxon>Dikarya</taxon>
        <taxon>Ascomycota</taxon>
        <taxon>Pezizomycotina</taxon>
        <taxon>Orbiliomycetes</taxon>
        <taxon>Orbiliales</taxon>
        <taxon>Orbiliaceae</taxon>
        <taxon>Orbilia</taxon>
    </lineage>
</organism>
<accession>A0AAV9WZB8</accession>